<dbReference type="Proteomes" id="UP000094974">
    <property type="component" value="Unassembled WGS sequence"/>
</dbReference>
<protein>
    <submittedName>
        <fullName evidence="1">Uncharacterized protein</fullName>
    </submittedName>
</protein>
<accession>A0ABX2Z6G4</accession>
<gene>
    <name evidence="1" type="ORF">A7312_28515</name>
</gene>
<evidence type="ECO:0000313" key="1">
    <source>
        <dbReference type="EMBL" id="ODA06848.1"/>
    </source>
</evidence>
<dbReference type="RefSeq" id="WP_068941667.1">
    <property type="nucleotide sequence ID" value="NZ_LYND01000166.1"/>
</dbReference>
<proteinExistence type="predicted"/>
<dbReference type="EMBL" id="LYND01000166">
    <property type="protein sequence ID" value="ODA06848.1"/>
    <property type="molecule type" value="Genomic_DNA"/>
</dbReference>
<name>A0ABX2Z6G4_PAEPO</name>
<organism evidence="1 2">
    <name type="scientific">Paenibacillus polymyxa</name>
    <name type="common">Bacillus polymyxa</name>
    <dbReference type="NCBI Taxonomy" id="1406"/>
    <lineage>
        <taxon>Bacteria</taxon>
        <taxon>Bacillati</taxon>
        <taxon>Bacillota</taxon>
        <taxon>Bacilli</taxon>
        <taxon>Bacillales</taxon>
        <taxon>Paenibacillaceae</taxon>
        <taxon>Paenibacillus</taxon>
    </lineage>
</organism>
<sequence>MVNETNYCKVNVEEDLDLDTYRPVIQRILIKETNEEEIRFAYYNIDKDGKQKFQKSPLDLKEEDMISLIEKGAKKGVFSQEGLLRLKQIFSTI</sequence>
<comment type="caution">
    <text evidence="1">The sequence shown here is derived from an EMBL/GenBank/DDBJ whole genome shotgun (WGS) entry which is preliminary data.</text>
</comment>
<reference evidence="2" key="1">
    <citation type="submission" date="2016-05" db="EMBL/GenBank/DDBJ databases">
        <title>Whole genome shotgun sequencing of cultured foodborne pathogen.</title>
        <authorList>
            <person name="Zheng J."/>
            <person name="Timme R."/>
            <person name="Allard M."/>
            <person name="Strain E."/>
            <person name="Luo Y."/>
            <person name="Brown E."/>
        </authorList>
    </citation>
    <scope>NUCLEOTIDE SEQUENCE [LARGE SCALE GENOMIC DNA]</scope>
    <source>
        <strain evidence="2">CFSAN034343</strain>
    </source>
</reference>
<keyword evidence="2" id="KW-1185">Reference proteome</keyword>
<evidence type="ECO:0000313" key="2">
    <source>
        <dbReference type="Proteomes" id="UP000094974"/>
    </source>
</evidence>